<comment type="caution">
    <text evidence="8">The sequence shown here is derived from an EMBL/GenBank/DDBJ whole genome shotgun (WGS) entry which is preliminary data.</text>
</comment>
<gene>
    <name evidence="8" type="ORF">GCM10009550_75980</name>
</gene>
<dbReference type="PANTHER" id="PTHR43229:SF2">
    <property type="entry name" value="NODULATION PROTEIN J"/>
    <property type="match status" value="1"/>
</dbReference>
<name>A0ABP4CIF5_9ACTN</name>
<feature type="transmembrane region" description="Helical" evidence="6">
    <location>
        <begin position="241"/>
        <end position="262"/>
    </location>
</feature>
<feature type="transmembrane region" description="Helical" evidence="6">
    <location>
        <begin position="150"/>
        <end position="174"/>
    </location>
</feature>
<dbReference type="Pfam" id="PF01061">
    <property type="entry name" value="ABC2_membrane"/>
    <property type="match status" value="1"/>
</dbReference>
<dbReference type="InterPro" id="IPR013525">
    <property type="entry name" value="ABC2_TM"/>
</dbReference>
<evidence type="ECO:0000313" key="9">
    <source>
        <dbReference type="Proteomes" id="UP001500665"/>
    </source>
</evidence>
<evidence type="ECO:0000256" key="6">
    <source>
        <dbReference type="RuleBase" id="RU361157"/>
    </source>
</evidence>
<reference evidence="9" key="1">
    <citation type="journal article" date="2019" name="Int. J. Syst. Evol. Microbiol.">
        <title>The Global Catalogue of Microorganisms (GCM) 10K type strain sequencing project: providing services to taxonomists for standard genome sequencing and annotation.</title>
        <authorList>
            <consortium name="The Broad Institute Genomics Platform"/>
            <consortium name="The Broad Institute Genome Sequencing Center for Infectious Disease"/>
            <person name="Wu L."/>
            <person name="Ma J."/>
        </authorList>
    </citation>
    <scope>NUCLEOTIDE SEQUENCE [LARGE SCALE GENOMIC DNA]</scope>
    <source>
        <strain evidence="9">JCM 10696</strain>
    </source>
</reference>
<sequence>MTATVPPAVRAVSATAENPLRDTWNVFVRESRPVLRDPFSMIFSLLQPLVFLGLFGPLLIGSSGAPAGETLTWFVPGILAMTVLFGSGSTGANLLMEMQTGSHERTLVAPVARSALLVGRALKEVAPTIAQAVLIVAVALPFGFRASFAGLVAGLVLLAVFGVGLGAFSYALALASREKDWMFWAVQQSVIFPLMILSGMLLPLAEAPAWMRAAASVNPISHIVSAERALLAADLFSEAVLKGWCAALVLAVAGLAVGIGAMRRH</sequence>
<keyword evidence="5" id="KW-0046">Antibiotic resistance</keyword>
<dbReference type="InterPro" id="IPR047817">
    <property type="entry name" value="ABC2_TM_bact-type"/>
</dbReference>
<dbReference type="InterPro" id="IPR000412">
    <property type="entry name" value="ABC_2_transport"/>
</dbReference>
<keyword evidence="2 6" id="KW-0812">Transmembrane</keyword>
<protein>
    <recommendedName>
        <fullName evidence="6">Transport permease protein</fullName>
    </recommendedName>
</protein>
<evidence type="ECO:0000259" key="7">
    <source>
        <dbReference type="PROSITE" id="PS51012"/>
    </source>
</evidence>
<dbReference type="PROSITE" id="PS51012">
    <property type="entry name" value="ABC_TM2"/>
    <property type="match status" value="1"/>
</dbReference>
<dbReference type="RefSeq" id="WP_344247498.1">
    <property type="nucleotide sequence ID" value="NZ_BAAAHH010000063.1"/>
</dbReference>
<dbReference type="Proteomes" id="UP001500665">
    <property type="component" value="Unassembled WGS sequence"/>
</dbReference>
<comment type="similarity">
    <text evidence="6">Belongs to the ABC-2 integral membrane protein family.</text>
</comment>
<feature type="transmembrane region" description="Helical" evidence="6">
    <location>
        <begin position="181"/>
        <end position="202"/>
    </location>
</feature>
<evidence type="ECO:0000256" key="3">
    <source>
        <dbReference type="ARBA" id="ARBA00022989"/>
    </source>
</evidence>
<evidence type="ECO:0000313" key="8">
    <source>
        <dbReference type="EMBL" id="GAA0969358.1"/>
    </source>
</evidence>
<keyword evidence="4 6" id="KW-0472">Membrane</keyword>
<evidence type="ECO:0000256" key="5">
    <source>
        <dbReference type="ARBA" id="ARBA00023251"/>
    </source>
</evidence>
<accession>A0ABP4CIF5</accession>
<dbReference type="PIRSF" id="PIRSF006648">
    <property type="entry name" value="DrrB"/>
    <property type="match status" value="1"/>
</dbReference>
<keyword evidence="9" id="KW-1185">Reference proteome</keyword>
<proteinExistence type="inferred from homology"/>
<evidence type="ECO:0000256" key="2">
    <source>
        <dbReference type="ARBA" id="ARBA00022692"/>
    </source>
</evidence>
<feature type="transmembrane region" description="Helical" evidence="6">
    <location>
        <begin position="125"/>
        <end position="144"/>
    </location>
</feature>
<evidence type="ECO:0000256" key="4">
    <source>
        <dbReference type="ARBA" id="ARBA00023136"/>
    </source>
</evidence>
<comment type="subcellular location">
    <subcellularLocation>
        <location evidence="6">Cell membrane</location>
        <topology evidence="6">Multi-pass membrane protein</topology>
    </subcellularLocation>
    <subcellularLocation>
        <location evidence="1">Membrane</location>
        <topology evidence="1">Multi-pass membrane protein</topology>
    </subcellularLocation>
</comment>
<dbReference type="InterPro" id="IPR051784">
    <property type="entry name" value="Nod_factor_ABC_transporter"/>
</dbReference>
<feature type="domain" description="ABC transmembrane type-2" evidence="7">
    <location>
        <begin position="39"/>
        <end position="265"/>
    </location>
</feature>
<organism evidence="8 9">
    <name type="scientific">Actinocorallia libanotica</name>
    <dbReference type="NCBI Taxonomy" id="46162"/>
    <lineage>
        <taxon>Bacteria</taxon>
        <taxon>Bacillati</taxon>
        <taxon>Actinomycetota</taxon>
        <taxon>Actinomycetes</taxon>
        <taxon>Streptosporangiales</taxon>
        <taxon>Thermomonosporaceae</taxon>
        <taxon>Actinocorallia</taxon>
    </lineage>
</organism>
<dbReference type="EMBL" id="BAAAHH010000063">
    <property type="protein sequence ID" value="GAA0969358.1"/>
    <property type="molecule type" value="Genomic_DNA"/>
</dbReference>
<evidence type="ECO:0000256" key="1">
    <source>
        <dbReference type="ARBA" id="ARBA00004141"/>
    </source>
</evidence>
<keyword evidence="6" id="KW-0813">Transport</keyword>
<dbReference type="PANTHER" id="PTHR43229">
    <property type="entry name" value="NODULATION PROTEIN J"/>
    <property type="match status" value="1"/>
</dbReference>
<feature type="transmembrane region" description="Helical" evidence="6">
    <location>
        <begin position="73"/>
        <end position="95"/>
    </location>
</feature>
<feature type="transmembrane region" description="Helical" evidence="6">
    <location>
        <begin position="39"/>
        <end position="61"/>
    </location>
</feature>
<keyword evidence="6" id="KW-1003">Cell membrane</keyword>
<keyword evidence="3 6" id="KW-1133">Transmembrane helix</keyword>